<evidence type="ECO:0000256" key="11">
    <source>
        <dbReference type="ARBA" id="ARBA00023049"/>
    </source>
</evidence>
<reference evidence="15 16" key="1">
    <citation type="submission" date="2020-07" db="EMBL/GenBank/DDBJ databases">
        <title>The yeast mating-type switching endonuclease HO is a domesticated member of an unorthodox homing genetic element family.</title>
        <authorList>
            <person name="Coughlan A.Y."/>
            <person name="Lombardi L."/>
            <person name="Braun-Galleani S."/>
            <person name="Martos A.R."/>
            <person name="Galeote V."/>
            <person name="Bigey F."/>
            <person name="Dequin S."/>
            <person name="Byrne K.P."/>
            <person name="Wolfe K.H."/>
        </authorList>
    </citation>
    <scope>NUCLEOTIDE SEQUENCE [LARGE SCALE GENOMIC DNA]</scope>
    <source>
        <strain evidence="15 16">NRRL Y-6702</strain>
    </source>
</reference>
<proteinExistence type="inferred from homology"/>
<dbReference type="EMBL" id="CP058607">
    <property type="protein sequence ID" value="QLG72585.1"/>
    <property type="molecule type" value="Genomic_DNA"/>
</dbReference>
<evidence type="ECO:0000313" key="16">
    <source>
        <dbReference type="Proteomes" id="UP000509704"/>
    </source>
</evidence>
<keyword evidence="12" id="KW-0496">Mitochondrion</keyword>
<dbReference type="InterPro" id="IPR024077">
    <property type="entry name" value="Neurolysin/TOP_dom2"/>
</dbReference>
<dbReference type="Proteomes" id="UP000509704">
    <property type="component" value="Chromosome 4"/>
</dbReference>
<dbReference type="RefSeq" id="XP_037144313.1">
    <property type="nucleotide sequence ID" value="XM_037288418.1"/>
</dbReference>
<organism evidence="15 16">
    <name type="scientific">Zygotorulaspora mrakii</name>
    <name type="common">Zygosaccharomyces mrakii</name>
    <dbReference type="NCBI Taxonomy" id="42260"/>
    <lineage>
        <taxon>Eukaryota</taxon>
        <taxon>Fungi</taxon>
        <taxon>Dikarya</taxon>
        <taxon>Ascomycota</taxon>
        <taxon>Saccharomycotina</taxon>
        <taxon>Saccharomycetes</taxon>
        <taxon>Saccharomycetales</taxon>
        <taxon>Saccharomycetaceae</taxon>
        <taxon>Zygotorulaspora</taxon>
    </lineage>
</organism>
<evidence type="ECO:0000256" key="4">
    <source>
        <dbReference type="ARBA" id="ARBA00012441"/>
    </source>
</evidence>
<evidence type="ECO:0000256" key="10">
    <source>
        <dbReference type="ARBA" id="ARBA00022946"/>
    </source>
</evidence>
<evidence type="ECO:0000256" key="8">
    <source>
        <dbReference type="ARBA" id="ARBA00022801"/>
    </source>
</evidence>
<evidence type="ECO:0000256" key="3">
    <source>
        <dbReference type="ARBA" id="ARBA00006040"/>
    </source>
</evidence>
<evidence type="ECO:0000256" key="5">
    <source>
        <dbReference type="ARBA" id="ARBA00018046"/>
    </source>
</evidence>
<evidence type="ECO:0000256" key="2">
    <source>
        <dbReference type="ARBA" id="ARBA00004305"/>
    </source>
</evidence>
<dbReference type="GeneID" id="59236309"/>
<keyword evidence="10" id="KW-0809">Transit peptide</keyword>
<dbReference type="GO" id="GO:0006627">
    <property type="term" value="P:protein processing involved in protein targeting to mitochondrion"/>
    <property type="evidence" value="ECO:0007669"/>
    <property type="project" value="TreeGrafter"/>
</dbReference>
<sequence length="786" mass="89655">MLKSTFSRNVTGIKNLWNSGYHARFFATEALPYTSFGASHKANGQLRRTFDDLDYWHDANRDNFTAKTVKGKVLSNLTFGGQSQSNAGLFRNPYLKSPDGLRKFSRHSLMQAESALEDMRSDHSKEGLLKYIMRLDQLSDTLCRVIDLCEFIRSSHPDNSYLEAAQACHEEMFEFMNVLNTDVALCDTLKSVLSNTEISSRLSEEEIKVGKLLLEDFEKSGIRMEPDIREQFIALSQQISVVGQDFINNTDYVQSNYLKIKCEDLRKSGLNSLILNQLSQDISGQCYRVPTNGYVAYSILRSCPDDQIRMKVWAAMHSCSEKQIKRLKQLISLRAVLANLMGRKSFAEYQLDGKMAKTPEQVCDFISTLMDNIKPKAADELKFIHNLKNPNLDKKRMAADSVDGILSDVRPWDRDFYSTVHSIQQRRSAADDEQISSYFTLGTVMEGLSDLFQRIYGIRLEPIIAERGETWSPEVRRLNVVSERDGLIGVVYCDLFERQGKTSNPSHFTICCSRQIYPHELDTSTVQMGRNRDGTRFQLPIISLICNFSSATDSTGKSVCLLQLSEVETLFHEMGHAMHSMLGRTRLQNISGTRCVTDFVELPSILMEHFARDSRVLKEIGRHYETGAPIPDSLLQSHIQESNFMQYCETYSQAKMAMLDQELHSEKIVKGLETLDVTNLYQELERKMKVLVDDKSNWCGKFGHLFGYGATYYSYLFDRAIASKIWDELFSKEPYSRKNGEKFIECVLKWGGSRDPWACIADLFDKPELSKGGTRAMEFIGQAQDL</sequence>
<dbReference type="InterPro" id="IPR033851">
    <property type="entry name" value="M3A_MIP"/>
</dbReference>
<gene>
    <name evidence="15" type="ORF">HG535_0D02930</name>
</gene>
<evidence type="ECO:0000313" key="15">
    <source>
        <dbReference type="EMBL" id="QLG72585.1"/>
    </source>
</evidence>
<dbReference type="FunFam" id="3.40.390.10:FF:000029">
    <property type="entry name" value="Mitochondrial intermediate peptidase 1"/>
    <property type="match status" value="1"/>
</dbReference>
<keyword evidence="9 13" id="KW-0862">Zinc</keyword>
<name>A0A7H9B1Q4_ZYGMR</name>
<dbReference type="InterPro" id="IPR024079">
    <property type="entry name" value="MetalloPept_cat_dom_sf"/>
</dbReference>
<evidence type="ECO:0000256" key="13">
    <source>
        <dbReference type="RuleBase" id="RU003435"/>
    </source>
</evidence>
<comment type="similarity">
    <text evidence="3 13">Belongs to the peptidase M3 family.</text>
</comment>
<dbReference type="PANTHER" id="PTHR11804:SF79">
    <property type="entry name" value="MITOCHONDRIAL INTERMEDIATE PEPTIDASE"/>
    <property type="match status" value="1"/>
</dbReference>
<protein>
    <recommendedName>
        <fullName evidence="5">Mitochondrial intermediate peptidase</fullName>
        <ecNumber evidence="4">3.4.24.59</ecNumber>
    </recommendedName>
</protein>
<dbReference type="GO" id="GO:0006518">
    <property type="term" value="P:peptide metabolic process"/>
    <property type="evidence" value="ECO:0007669"/>
    <property type="project" value="TreeGrafter"/>
</dbReference>
<dbReference type="InterPro" id="IPR001567">
    <property type="entry name" value="Pept_M3A_M3B_dom"/>
</dbReference>
<comment type="subcellular location">
    <subcellularLocation>
        <location evidence="2">Mitochondrion matrix</location>
    </subcellularLocation>
</comment>
<keyword evidence="11 13" id="KW-0482">Metalloprotease</keyword>
<dbReference type="OrthoDB" id="17530at2759"/>
<dbReference type="PANTHER" id="PTHR11804">
    <property type="entry name" value="PROTEASE M3 THIMET OLIGOPEPTIDASE-RELATED"/>
    <property type="match status" value="1"/>
</dbReference>
<keyword evidence="16" id="KW-1185">Reference proteome</keyword>
<dbReference type="SUPFAM" id="SSF55486">
    <property type="entry name" value="Metalloproteases ('zincins'), catalytic domain"/>
    <property type="match status" value="1"/>
</dbReference>
<evidence type="ECO:0000256" key="1">
    <source>
        <dbReference type="ARBA" id="ARBA00000436"/>
    </source>
</evidence>
<evidence type="ECO:0000259" key="14">
    <source>
        <dbReference type="Pfam" id="PF01432"/>
    </source>
</evidence>
<comment type="cofactor">
    <cofactor evidence="13">
        <name>Zn(2+)</name>
        <dbReference type="ChEBI" id="CHEBI:29105"/>
    </cofactor>
    <text evidence="13">Binds 1 zinc ion.</text>
</comment>
<dbReference type="InterPro" id="IPR045090">
    <property type="entry name" value="Pept_M3A_M3B"/>
</dbReference>
<dbReference type="GO" id="GO:0004222">
    <property type="term" value="F:metalloendopeptidase activity"/>
    <property type="evidence" value="ECO:0007669"/>
    <property type="project" value="UniProtKB-EC"/>
</dbReference>
<evidence type="ECO:0000256" key="6">
    <source>
        <dbReference type="ARBA" id="ARBA00022670"/>
    </source>
</evidence>
<evidence type="ECO:0000256" key="12">
    <source>
        <dbReference type="ARBA" id="ARBA00023128"/>
    </source>
</evidence>
<dbReference type="CDD" id="cd06457">
    <property type="entry name" value="M3A_MIP"/>
    <property type="match status" value="1"/>
</dbReference>
<dbReference type="KEGG" id="zmk:HG535_0D02930"/>
<dbReference type="AlphaFoldDB" id="A0A7H9B1Q4"/>
<evidence type="ECO:0000256" key="7">
    <source>
        <dbReference type="ARBA" id="ARBA00022723"/>
    </source>
</evidence>
<dbReference type="GO" id="GO:0046872">
    <property type="term" value="F:metal ion binding"/>
    <property type="evidence" value="ECO:0007669"/>
    <property type="project" value="UniProtKB-UniRule"/>
</dbReference>
<keyword evidence="6 13" id="KW-0645">Protease</keyword>
<dbReference type="EC" id="3.4.24.59" evidence="4"/>
<comment type="catalytic activity">
    <reaction evidence="1">
        <text>Release of an N-terminal octapeptide as second stage of processing of some proteins imported into the mitochondrion.</text>
        <dbReference type="EC" id="3.4.24.59"/>
    </reaction>
</comment>
<dbReference type="Gene3D" id="3.40.390.10">
    <property type="entry name" value="Collagenase (Catalytic Domain)"/>
    <property type="match status" value="1"/>
</dbReference>
<keyword evidence="8 13" id="KW-0378">Hydrolase</keyword>
<evidence type="ECO:0000256" key="9">
    <source>
        <dbReference type="ARBA" id="ARBA00022833"/>
    </source>
</evidence>
<dbReference type="Pfam" id="PF01432">
    <property type="entry name" value="Peptidase_M3"/>
    <property type="match status" value="1"/>
</dbReference>
<feature type="domain" description="Peptidase M3A/M3B catalytic" evidence="14">
    <location>
        <begin position="300"/>
        <end position="778"/>
    </location>
</feature>
<dbReference type="GO" id="GO:0005759">
    <property type="term" value="C:mitochondrial matrix"/>
    <property type="evidence" value="ECO:0007669"/>
    <property type="project" value="UniProtKB-SubCell"/>
</dbReference>
<accession>A0A7H9B1Q4</accession>
<keyword evidence="7 13" id="KW-0479">Metal-binding</keyword>
<dbReference type="Gene3D" id="1.10.1370.10">
    <property type="entry name" value="Neurolysin, domain 3"/>
    <property type="match status" value="1"/>
</dbReference>